<feature type="region of interest" description="Disordered" evidence="1">
    <location>
        <begin position="1"/>
        <end position="76"/>
    </location>
</feature>
<keyword evidence="2" id="KW-0472">Membrane</keyword>
<dbReference type="RefSeq" id="XP_033399506.1">
    <property type="nucleotide sequence ID" value="XM_033535685.1"/>
</dbReference>
<evidence type="ECO:0000256" key="2">
    <source>
        <dbReference type="SAM" id="Phobius"/>
    </source>
</evidence>
<proteinExistence type="predicted"/>
<dbReference type="Proteomes" id="UP000799438">
    <property type="component" value="Unassembled WGS sequence"/>
</dbReference>
<protein>
    <submittedName>
        <fullName evidence="3">Uncharacterized protein</fullName>
    </submittedName>
</protein>
<keyword evidence="4" id="KW-1185">Reference proteome</keyword>
<gene>
    <name evidence="3" type="ORF">K452DRAFT_162441</name>
</gene>
<name>A0A6A6BKI3_9PEZI</name>
<dbReference type="AlphaFoldDB" id="A0A6A6BKI3"/>
<sequence>MRAASKDDCMGSIRPMTNAGRGAIGNKRQQTTPTTTTDDDASRNERRDGRTQGPKFSWRASESEPHKTPPRGLPRIFSPRGRKHFSPLFFCFSFFPSLFLLASGALHNYGVLFFPLFFLSSLDIKGIHHGVCHLLFFFIPPYAMPCPFPVLDLLSWLGGGSTQRSGAERSGVGFSDATTMDGRTRLQSCFY</sequence>
<dbReference type="GeneID" id="54293181"/>
<evidence type="ECO:0000313" key="4">
    <source>
        <dbReference type="Proteomes" id="UP000799438"/>
    </source>
</evidence>
<reference evidence="3" key="1">
    <citation type="journal article" date="2020" name="Stud. Mycol.">
        <title>101 Dothideomycetes genomes: a test case for predicting lifestyles and emergence of pathogens.</title>
        <authorList>
            <person name="Haridas S."/>
            <person name="Albert R."/>
            <person name="Binder M."/>
            <person name="Bloem J."/>
            <person name="Labutti K."/>
            <person name="Salamov A."/>
            <person name="Andreopoulos B."/>
            <person name="Baker S."/>
            <person name="Barry K."/>
            <person name="Bills G."/>
            <person name="Bluhm B."/>
            <person name="Cannon C."/>
            <person name="Castanera R."/>
            <person name="Culley D."/>
            <person name="Daum C."/>
            <person name="Ezra D."/>
            <person name="Gonzalez J."/>
            <person name="Henrissat B."/>
            <person name="Kuo A."/>
            <person name="Liang C."/>
            <person name="Lipzen A."/>
            <person name="Lutzoni F."/>
            <person name="Magnuson J."/>
            <person name="Mondo S."/>
            <person name="Nolan M."/>
            <person name="Ohm R."/>
            <person name="Pangilinan J."/>
            <person name="Park H.-J."/>
            <person name="Ramirez L."/>
            <person name="Alfaro M."/>
            <person name="Sun H."/>
            <person name="Tritt A."/>
            <person name="Yoshinaga Y."/>
            <person name="Zwiers L.-H."/>
            <person name="Turgeon B."/>
            <person name="Goodwin S."/>
            <person name="Spatafora J."/>
            <person name="Crous P."/>
            <person name="Grigoriev I."/>
        </authorList>
    </citation>
    <scope>NUCLEOTIDE SEQUENCE</scope>
    <source>
        <strain evidence="3">CBS 121167</strain>
    </source>
</reference>
<accession>A0A6A6BKI3</accession>
<feature type="compositionally biased region" description="Basic and acidic residues" evidence="1">
    <location>
        <begin position="40"/>
        <end position="50"/>
    </location>
</feature>
<dbReference type="EMBL" id="ML995481">
    <property type="protein sequence ID" value="KAF2143794.1"/>
    <property type="molecule type" value="Genomic_DNA"/>
</dbReference>
<evidence type="ECO:0000313" key="3">
    <source>
        <dbReference type="EMBL" id="KAF2143794.1"/>
    </source>
</evidence>
<organism evidence="3 4">
    <name type="scientific">Aplosporella prunicola CBS 121167</name>
    <dbReference type="NCBI Taxonomy" id="1176127"/>
    <lineage>
        <taxon>Eukaryota</taxon>
        <taxon>Fungi</taxon>
        <taxon>Dikarya</taxon>
        <taxon>Ascomycota</taxon>
        <taxon>Pezizomycotina</taxon>
        <taxon>Dothideomycetes</taxon>
        <taxon>Dothideomycetes incertae sedis</taxon>
        <taxon>Botryosphaeriales</taxon>
        <taxon>Aplosporellaceae</taxon>
        <taxon>Aplosporella</taxon>
    </lineage>
</organism>
<feature type="transmembrane region" description="Helical" evidence="2">
    <location>
        <begin position="85"/>
        <end position="106"/>
    </location>
</feature>
<evidence type="ECO:0000256" key="1">
    <source>
        <dbReference type="SAM" id="MobiDB-lite"/>
    </source>
</evidence>
<keyword evidence="2" id="KW-0812">Transmembrane</keyword>
<keyword evidence="2" id="KW-1133">Transmembrane helix</keyword>